<organism evidence="1">
    <name type="scientific">uncultured Sphingopyxis sp</name>
    <dbReference type="NCBI Taxonomy" id="310581"/>
    <lineage>
        <taxon>Bacteria</taxon>
        <taxon>Pseudomonadati</taxon>
        <taxon>Pseudomonadota</taxon>
        <taxon>Alphaproteobacteria</taxon>
        <taxon>Sphingomonadales</taxon>
        <taxon>Sphingomonadaceae</taxon>
        <taxon>Sphingopyxis</taxon>
        <taxon>environmental samples</taxon>
    </lineage>
</organism>
<accession>A0A1Y5PNJ0</accession>
<sequence>MVSSTPSRARRSRFGVWTFLFPITDRSPKPMSSTRMNRILGRRSACRPVSAGGACGAPCAKAAAVGTVAIAAKLIAAVANNLLAAGSGVVDDRLNIFSPNLPIPVGMNTYLSY</sequence>
<reference evidence="1" key="1">
    <citation type="submission" date="2016-03" db="EMBL/GenBank/DDBJ databases">
        <authorList>
            <person name="Ploux O."/>
        </authorList>
    </citation>
    <scope>NUCLEOTIDE SEQUENCE</scope>
    <source>
        <strain evidence="1">UC10</strain>
    </source>
</reference>
<gene>
    <name evidence="1" type="ORF">SPPYR_0448</name>
</gene>
<dbReference type="KEGG" id="sphu:SPPYR_0448"/>
<name>A0A1Y5PNJ0_9SPHN</name>
<proteinExistence type="predicted"/>
<evidence type="ECO:0000313" key="1">
    <source>
        <dbReference type="EMBL" id="SBV31568.1"/>
    </source>
</evidence>
<dbReference type="EMBL" id="LT598653">
    <property type="protein sequence ID" value="SBV31568.1"/>
    <property type="molecule type" value="Genomic_DNA"/>
</dbReference>
<dbReference type="AlphaFoldDB" id="A0A1Y5PNJ0"/>
<protein>
    <submittedName>
        <fullName evidence="1">Uncharacterized protein</fullName>
    </submittedName>
</protein>